<evidence type="ECO:0000313" key="11">
    <source>
        <dbReference type="EMBL" id="KAF5530182.1"/>
    </source>
</evidence>
<evidence type="ECO:0000313" key="12">
    <source>
        <dbReference type="Proteomes" id="UP000574317"/>
    </source>
</evidence>
<evidence type="ECO:0000256" key="2">
    <source>
        <dbReference type="ARBA" id="ARBA00022527"/>
    </source>
</evidence>
<evidence type="ECO:0000256" key="3">
    <source>
        <dbReference type="ARBA" id="ARBA00022679"/>
    </source>
</evidence>
<dbReference type="EMBL" id="JAAOAO010000911">
    <property type="protein sequence ID" value="KAF5530182.1"/>
    <property type="molecule type" value="Genomic_DNA"/>
</dbReference>
<evidence type="ECO:0000256" key="7">
    <source>
        <dbReference type="ARBA" id="ARBA00047899"/>
    </source>
</evidence>
<dbReference type="PROSITE" id="PS50011">
    <property type="entry name" value="PROTEIN_KINASE_DOM"/>
    <property type="match status" value="1"/>
</dbReference>
<dbReference type="Gene3D" id="3.40.30.10">
    <property type="entry name" value="Glutaredoxin"/>
    <property type="match status" value="1"/>
</dbReference>
<dbReference type="InterPro" id="IPR036249">
    <property type="entry name" value="Thioredoxin-like_sf"/>
</dbReference>
<evidence type="ECO:0000256" key="6">
    <source>
        <dbReference type="ARBA" id="ARBA00022840"/>
    </source>
</evidence>
<comment type="caution">
    <text evidence="11">The sequence shown here is derived from an EMBL/GenBank/DDBJ whole genome shotgun (WGS) entry which is preliminary data.</text>
</comment>
<dbReference type="Pfam" id="PF00069">
    <property type="entry name" value="Pkinase"/>
    <property type="match status" value="2"/>
</dbReference>
<dbReference type="PANTHER" id="PTHR47634:SF9">
    <property type="entry name" value="PROTEIN KINASE DOMAIN-CONTAINING PROTEIN-RELATED"/>
    <property type="match status" value="1"/>
</dbReference>
<dbReference type="InterPro" id="IPR011009">
    <property type="entry name" value="Kinase-like_dom_sf"/>
</dbReference>
<dbReference type="PANTHER" id="PTHR47634">
    <property type="entry name" value="PROTEIN KINASE DOMAIN-CONTAINING PROTEIN-RELATED"/>
    <property type="match status" value="1"/>
</dbReference>
<keyword evidence="2" id="KW-0723">Serine/threonine-protein kinase</keyword>
<dbReference type="GO" id="GO:0050684">
    <property type="term" value="P:regulation of mRNA processing"/>
    <property type="evidence" value="ECO:0007669"/>
    <property type="project" value="TreeGrafter"/>
</dbReference>
<evidence type="ECO:0000256" key="4">
    <source>
        <dbReference type="ARBA" id="ARBA00022741"/>
    </source>
</evidence>
<feature type="domain" description="Protein kinase" evidence="10">
    <location>
        <begin position="279"/>
        <end position="677"/>
    </location>
</feature>
<name>A0A8H5MJI0_9HYPO</name>
<evidence type="ECO:0000256" key="5">
    <source>
        <dbReference type="ARBA" id="ARBA00022777"/>
    </source>
</evidence>
<evidence type="ECO:0000256" key="1">
    <source>
        <dbReference type="ARBA" id="ARBA00012513"/>
    </source>
</evidence>
<keyword evidence="3" id="KW-0808">Transferase</keyword>
<dbReference type="SUPFAM" id="SSF56112">
    <property type="entry name" value="Protein kinase-like (PK-like)"/>
    <property type="match status" value="1"/>
</dbReference>
<dbReference type="EC" id="2.7.11.1" evidence="1"/>
<dbReference type="SUPFAM" id="SSF52833">
    <property type="entry name" value="Thioredoxin-like"/>
    <property type="match status" value="1"/>
</dbReference>
<dbReference type="Gene3D" id="3.30.200.20">
    <property type="entry name" value="Phosphorylase Kinase, domain 1"/>
    <property type="match status" value="1"/>
</dbReference>
<protein>
    <recommendedName>
        <fullName evidence="1">non-specific serine/threonine protein kinase</fullName>
        <ecNumber evidence="1">2.7.11.1</ecNumber>
    </recommendedName>
</protein>
<dbReference type="GO" id="GO:0005524">
    <property type="term" value="F:ATP binding"/>
    <property type="evidence" value="ECO:0007669"/>
    <property type="project" value="UniProtKB-KW"/>
</dbReference>
<dbReference type="AlphaFoldDB" id="A0A8H5MJI0"/>
<keyword evidence="6" id="KW-0067">ATP-binding</keyword>
<feature type="compositionally biased region" description="Acidic residues" evidence="9">
    <location>
        <begin position="608"/>
        <end position="617"/>
    </location>
</feature>
<gene>
    <name evidence="11" type="ORF">FNAPI_13636</name>
</gene>
<dbReference type="Proteomes" id="UP000574317">
    <property type="component" value="Unassembled WGS sequence"/>
</dbReference>
<keyword evidence="12" id="KW-1185">Reference proteome</keyword>
<accession>A0A8H5MJI0</accession>
<dbReference type="GO" id="GO:0000245">
    <property type="term" value="P:spliceosomal complex assembly"/>
    <property type="evidence" value="ECO:0007669"/>
    <property type="project" value="TreeGrafter"/>
</dbReference>
<dbReference type="InterPro" id="IPR000719">
    <property type="entry name" value="Prot_kinase_dom"/>
</dbReference>
<reference evidence="11 12" key="1">
    <citation type="submission" date="2020-05" db="EMBL/GenBank/DDBJ databases">
        <title>Identification and distribution of gene clusters putatively required for synthesis of sphingolipid metabolism inhibitors in phylogenetically diverse species of the filamentous fungus Fusarium.</title>
        <authorList>
            <person name="Kim H.-S."/>
            <person name="Busman M."/>
            <person name="Brown D.W."/>
            <person name="Divon H."/>
            <person name="Uhlig S."/>
            <person name="Proctor R.H."/>
        </authorList>
    </citation>
    <scope>NUCLEOTIDE SEQUENCE [LARGE SCALE GENOMIC DNA]</scope>
    <source>
        <strain evidence="11 12">NRRL 25196</strain>
    </source>
</reference>
<dbReference type="SMART" id="SM00220">
    <property type="entry name" value="S_TKc"/>
    <property type="match status" value="1"/>
</dbReference>
<sequence>MTTHTPVEEFNDLLSESSVLFVVFYRGHWCPFCRAYLQTLQGLSPSISSLGGKTLIVTAEPPSFLPEMRKLTGYSGDAIVDTRNTLVELVKERYDLEIAVSERKGYEHGMAQPGILVLRGGKGGDVTGQGGAELEKWAIVPSAMNIGGASDRPDLEQVWDNVKAKIEGKGVVHKSYKATGLIRKRLAGEYASDWLISKDPTSMHLNQHPSTFGRTLKRVIYAPYRRQMSSGPPTPPSKPPWEDEDFRFATNGTACEWGEGYHPGGYHPVHLGDVIQERYRIIRKLGWGQFSTVWLTVDMQMTRYVSLKITLATQKGDTGKEVSLYQSHLQDESPFLVVLHGTIKIKGPNGEHDGLVFETMGPNLTTLLKIRPEFQFGEPWDRRFTKSFAKHALRDIIQALHFLHEHGVVHGDLHTGNILTCVEQLEITPETETNLKQSESDAQPLKRKDGKKDLWAPSYLLEPRPLNDHFSYDVHPLVKLSDLGGAFTEEDPIMGAKAITPVALRAPETILDERLGKGIDIWAFGCLVFEMIIGRSLSVAIQSLEGEDYDETSNDEHLIQISEVIGPLPEPLLEKWRRVDQYFDTGGKRLEVKPQEDDYVSGGKDLESGDGTDEESDGPPLAYLGEFLSLEDQFIAEKPGDIDKAEAKEIISLLRWIFQYDPAHRPSTSDLINHPWLRSTT</sequence>
<evidence type="ECO:0000256" key="9">
    <source>
        <dbReference type="SAM" id="MobiDB-lite"/>
    </source>
</evidence>
<dbReference type="Gene3D" id="1.10.510.10">
    <property type="entry name" value="Transferase(Phosphotransferase) domain 1"/>
    <property type="match status" value="1"/>
</dbReference>
<feature type="region of interest" description="Disordered" evidence="9">
    <location>
        <begin position="595"/>
        <end position="620"/>
    </location>
</feature>
<comment type="catalytic activity">
    <reaction evidence="8">
        <text>L-seryl-[protein] + ATP = O-phospho-L-seryl-[protein] + ADP + H(+)</text>
        <dbReference type="Rhea" id="RHEA:17989"/>
        <dbReference type="Rhea" id="RHEA-COMP:9863"/>
        <dbReference type="Rhea" id="RHEA-COMP:11604"/>
        <dbReference type="ChEBI" id="CHEBI:15378"/>
        <dbReference type="ChEBI" id="CHEBI:29999"/>
        <dbReference type="ChEBI" id="CHEBI:30616"/>
        <dbReference type="ChEBI" id="CHEBI:83421"/>
        <dbReference type="ChEBI" id="CHEBI:456216"/>
        <dbReference type="EC" id="2.7.11.1"/>
    </reaction>
</comment>
<keyword evidence="4" id="KW-0547">Nucleotide-binding</keyword>
<dbReference type="InterPro" id="IPR051334">
    <property type="entry name" value="SRPK"/>
</dbReference>
<evidence type="ECO:0000259" key="10">
    <source>
        <dbReference type="PROSITE" id="PS50011"/>
    </source>
</evidence>
<dbReference type="GO" id="GO:0004674">
    <property type="term" value="F:protein serine/threonine kinase activity"/>
    <property type="evidence" value="ECO:0007669"/>
    <property type="project" value="UniProtKB-KW"/>
</dbReference>
<evidence type="ECO:0000256" key="8">
    <source>
        <dbReference type="ARBA" id="ARBA00048679"/>
    </source>
</evidence>
<proteinExistence type="predicted"/>
<organism evidence="11 12">
    <name type="scientific">Fusarium napiforme</name>
    <dbReference type="NCBI Taxonomy" id="42672"/>
    <lineage>
        <taxon>Eukaryota</taxon>
        <taxon>Fungi</taxon>
        <taxon>Dikarya</taxon>
        <taxon>Ascomycota</taxon>
        <taxon>Pezizomycotina</taxon>
        <taxon>Sordariomycetes</taxon>
        <taxon>Hypocreomycetidae</taxon>
        <taxon>Hypocreales</taxon>
        <taxon>Nectriaceae</taxon>
        <taxon>Fusarium</taxon>
        <taxon>Fusarium fujikuroi species complex</taxon>
    </lineage>
</organism>
<comment type="catalytic activity">
    <reaction evidence="7">
        <text>L-threonyl-[protein] + ATP = O-phospho-L-threonyl-[protein] + ADP + H(+)</text>
        <dbReference type="Rhea" id="RHEA:46608"/>
        <dbReference type="Rhea" id="RHEA-COMP:11060"/>
        <dbReference type="Rhea" id="RHEA-COMP:11605"/>
        <dbReference type="ChEBI" id="CHEBI:15378"/>
        <dbReference type="ChEBI" id="CHEBI:30013"/>
        <dbReference type="ChEBI" id="CHEBI:30616"/>
        <dbReference type="ChEBI" id="CHEBI:61977"/>
        <dbReference type="ChEBI" id="CHEBI:456216"/>
        <dbReference type="EC" id="2.7.11.1"/>
    </reaction>
</comment>
<keyword evidence="5 11" id="KW-0418">Kinase</keyword>